<keyword evidence="1" id="KW-0812">Transmembrane</keyword>
<evidence type="ECO:0000313" key="2">
    <source>
        <dbReference type="EMBL" id="GGG72333.1"/>
    </source>
</evidence>
<keyword evidence="1" id="KW-1133">Transmembrane helix</keyword>
<evidence type="ECO:0000256" key="1">
    <source>
        <dbReference type="SAM" id="Phobius"/>
    </source>
</evidence>
<name>A0A917M117_9BACI</name>
<evidence type="ECO:0000313" key="3">
    <source>
        <dbReference type="Proteomes" id="UP000622860"/>
    </source>
</evidence>
<protein>
    <submittedName>
        <fullName evidence="2">Uncharacterized protein</fullName>
    </submittedName>
</protein>
<reference evidence="2" key="2">
    <citation type="submission" date="2020-09" db="EMBL/GenBank/DDBJ databases">
        <authorList>
            <person name="Sun Q."/>
            <person name="Zhou Y."/>
        </authorList>
    </citation>
    <scope>NUCLEOTIDE SEQUENCE</scope>
    <source>
        <strain evidence="2">CGMCC 1.12754</strain>
    </source>
</reference>
<keyword evidence="3" id="KW-1185">Reference proteome</keyword>
<organism evidence="2 3">
    <name type="scientific">Virgibacillus oceani</name>
    <dbReference type="NCBI Taxonomy" id="1479511"/>
    <lineage>
        <taxon>Bacteria</taxon>
        <taxon>Bacillati</taxon>
        <taxon>Bacillota</taxon>
        <taxon>Bacilli</taxon>
        <taxon>Bacillales</taxon>
        <taxon>Bacillaceae</taxon>
        <taxon>Virgibacillus</taxon>
    </lineage>
</organism>
<keyword evidence="1" id="KW-0472">Membrane</keyword>
<gene>
    <name evidence="2" type="ORF">GCM10011398_15860</name>
</gene>
<dbReference type="RefSeq" id="WP_188454835.1">
    <property type="nucleotide sequence ID" value="NZ_BMFR01000004.1"/>
</dbReference>
<proteinExistence type="predicted"/>
<comment type="caution">
    <text evidence="2">The sequence shown here is derived from an EMBL/GenBank/DDBJ whole genome shotgun (WGS) entry which is preliminary data.</text>
</comment>
<dbReference type="AlphaFoldDB" id="A0A917M117"/>
<reference evidence="2" key="1">
    <citation type="journal article" date="2014" name="Int. J. Syst. Evol. Microbiol.">
        <title>Complete genome sequence of Corynebacterium casei LMG S-19264T (=DSM 44701T), isolated from a smear-ripened cheese.</title>
        <authorList>
            <consortium name="US DOE Joint Genome Institute (JGI-PGF)"/>
            <person name="Walter F."/>
            <person name="Albersmeier A."/>
            <person name="Kalinowski J."/>
            <person name="Ruckert C."/>
        </authorList>
    </citation>
    <scope>NUCLEOTIDE SEQUENCE</scope>
    <source>
        <strain evidence="2">CGMCC 1.12754</strain>
    </source>
</reference>
<accession>A0A917M117</accession>
<feature type="transmembrane region" description="Helical" evidence="1">
    <location>
        <begin position="6"/>
        <end position="27"/>
    </location>
</feature>
<sequence length="63" mass="7295">MPLWAIILILFGGLLLIGIIVDVIAKIRGKKIDLEKKDRHMSESERVYSESFMHEIKKDTQNL</sequence>
<dbReference type="Proteomes" id="UP000622860">
    <property type="component" value="Unassembled WGS sequence"/>
</dbReference>
<dbReference type="EMBL" id="BMFR01000004">
    <property type="protein sequence ID" value="GGG72333.1"/>
    <property type="molecule type" value="Genomic_DNA"/>
</dbReference>